<comment type="caution">
    <text evidence="2">The sequence shown here is derived from an EMBL/GenBank/DDBJ whole genome shotgun (WGS) entry which is preliminary data.</text>
</comment>
<proteinExistence type="predicted"/>
<reference evidence="2 3" key="1">
    <citation type="submission" date="2017-02" db="EMBL/GenBank/DDBJ databases">
        <title>Complete genome sequences of Mycobacterium kansasii strains isolated from rhesus macaques.</title>
        <authorList>
            <person name="Panda A."/>
            <person name="Nagaraj S."/>
            <person name="Zhao X."/>
            <person name="Tettelin H."/>
            <person name="Detolla L.J."/>
        </authorList>
    </citation>
    <scope>NUCLEOTIDE SEQUENCE [LARGE SCALE GENOMIC DNA]</scope>
    <source>
        <strain evidence="2 3">11-3469</strain>
    </source>
</reference>
<evidence type="ECO:0000256" key="1">
    <source>
        <dbReference type="SAM" id="MobiDB-lite"/>
    </source>
</evidence>
<dbReference type="EMBL" id="MVBN01000011">
    <property type="protein sequence ID" value="OOK65229.1"/>
    <property type="molecule type" value="Genomic_DNA"/>
</dbReference>
<evidence type="ECO:0000313" key="3">
    <source>
        <dbReference type="Proteomes" id="UP000188532"/>
    </source>
</evidence>
<gene>
    <name evidence="2" type="ORF">BZL29_7859</name>
</gene>
<dbReference type="AlphaFoldDB" id="A0A1V3WE39"/>
<evidence type="ECO:0000313" key="2">
    <source>
        <dbReference type="EMBL" id="OOK65229.1"/>
    </source>
</evidence>
<name>A0A1V3WE39_MYCKA</name>
<dbReference type="Proteomes" id="UP000188532">
    <property type="component" value="Unassembled WGS sequence"/>
</dbReference>
<sequence length="183" mass="20221">MTIRGRLPCRASVSSAGLAQRTNPIRRAPAEHTFTADGVYYSQQIQIADLDSFAERMILVLPECKAQRGGLLGCETKAWTLTIAGRRRHIIHPPTDFADMLTLAQDFIPAHIQTALHGAQPLTDVQIYRYPGGTWRRYDHLAHQPDGLLVLGDALCSLDPINGSRHDHGHPARRHAACPTPSH</sequence>
<evidence type="ECO:0008006" key="4">
    <source>
        <dbReference type="Google" id="ProtNLM"/>
    </source>
</evidence>
<protein>
    <recommendedName>
        <fullName evidence="4">FAD-binding domain-containing protein</fullName>
    </recommendedName>
</protein>
<accession>A0A1V3WE39</accession>
<feature type="region of interest" description="Disordered" evidence="1">
    <location>
        <begin position="164"/>
        <end position="183"/>
    </location>
</feature>
<organism evidence="2 3">
    <name type="scientific">Mycobacterium kansasii</name>
    <dbReference type="NCBI Taxonomy" id="1768"/>
    <lineage>
        <taxon>Bacteria</taxon>
        <taxon>Bacillati</taxon>
        <taxon>Actinomycetota</taxon>
        <taxon>Actinomycetes</taxon>
        <taxon>Mycobacteriales</taxon>
        <taxon>Mycobacteriaceae</taxon>
        <taxon>Mycobacterium</taxon>
    </lineage>
</organism>